<dbReference type="EMBL" id="CP013243">
    <property type="protein sequence ID" value="APH16874.1"/>
    <property type="molecule type" value="Genomic_DNA"/>
</dbReference>
<dbReference type="InterPro" id="IPR027417">
    <property type="entry name" value="P-loop_NTPase"/>
</dbReference>
<evidence type="ECO:0000313" key="2">
    <source>
        <dbReference type="Proteomes" id="UP000182204"/>
    </source>
</evidence>
<gene>
    <name evidence="1" type="ORF">NPD5_275</name>
</gene>
<reference evidence="1 2" key="1">
    <citation type="submission" date="2015-11" db="EMBL/GenBank/DDBJ databases">
        <authorList>
            <person name="Hill K.K."/>
            <person name="Shirey T.B."/>
            <person name="Raphael B."/>
            <person name="Daligault H.E."/>
            <person name="Davenport K.W."/>
            <person name="Bruce D.C."/>
            <person name="Foley B.T."/>
            <person name="Johnson S.L."/>
        </authorList>
    </citation>
    <scope>NUCLEOTIDE SEQUENCE [LARGE SCALE GENOMIC DNA]</scope>
    <source>
        <strain evidence="1 2">CDC_1632</strain>
    </source>
</reference>
<dbReference type="InterPro" id="IPR046461">
    <property type="entry name" value="TerL_ATPase"/>
</dbReference>
<dbReference type="Gene3D" id="3.40.50.300">
    <property type="entry name" value="P-loop containing nucleotide triphosphate hydrolases"/>
    <property type="match status" value="1"/>
</dbReference>
<dbReference type="GO" id="GO:0004519">
    <property type="term" value="F:endonuclease activity"/>
    <property type="evidence" value="ECO:0007669"/>
    <property type="project" value="InterPro"/>
</dbReference>
<accession>A0A1J1CZJ2</accession>
<dbReference type="InterPro" id="IPR005021">
    <property type="entry name" value="Terminase_largesu-like"/>
</dbReference>
<protein>
    <submittedName>
        <fullName evidence="1">Phage Terminase family protein</fullName>
    </submittedName>
</protein>
<dbReference type="RefSeq" id="WP_072584282.1">
    <property type="nucleotide sequence ID" value="NZ_CP013242.1"/>
</dbReference>
<proteinExistence type="predicted"/>
<dbReference type="Proteomes" id="UP000182204">
    <property type="component" value="Chromosome"/>
</dbReference>
<dbReference type="AlphaFoldDB" id="A0A1J1CZJ2"/>
<name>A0A1J1CZJ2_CLOSG</name>
<sequence>MSDIARYYTIVYRYACDIVDGKIKACKKHIQACKRFLDDLDKSQNEDYPYFFDYEELYKFYKWAGLFKHRAGVLKGKKIDLVPFQLFIVGNLFCWKHKDTGLRRFRKAYIQIARKNAKSQLLGVIASYECFLSEEQAEVYLAGWDKEQSSIVYREIKYQIESAELLKGKYTDSYGKITHLKSGSFIKPLSREAKNTGDGTNPSLGIVDEYHAHKTSEIYDVILSGMVAREQPLMVIITTAGFDLSRPCFKEYQYVSKILDRNNSVENEEYFVIVCELEPEDDIKDESNWIKANPIVATYENGLNYLRGELKAALDAPEKMRNFLTKNMNKWVDMKENGYMNMTKWSEAEEIFTLEKFIGMDCVMGMDLSTKLDLTSIAFEFCIDGIYYTYQHSFMPQETYEKRMREGKYRFDLWVEEGNLTIIEGAVIDYNAVRNYFKDVESEYKINILEICYDPAHATHFIQELEFEGYICVEVRQGALTLNEPTQDYRARIYDGTMKHPKDGLYTWAASNAVCSNPNRKQEYIMLDKARSSEKIDPMAATIDAHVRGMVILDDGAGDIFYSPDI</sequence>
<dbReference type="Pfam" id="PF20441">
    <property type="entry name" value="TerL_nuclease"/>
    <property type="match status" value="1"/>
</dbReference>
<dbReference type="PANTHER" id="PTHR41287">
    <property type="match status" value="1"/>
</dbReference>
<organism evidence="1 2">
    <name type="scientific">Clostridium sporogenes</name>
    <dbReference type="NCBI Taxonomy" id="1509"/>
    <lineage>
        <taxon>Bacteria</taxon>
        <taxon>Bacillati</taxon>
        <taxon>Bacillota</taxon>
        <taxon>Clostridia</taxon>
        <taxon>Eubacteriales</taxon>
        <taxon>Clostridiaceae</taxon>
        <taxon>Clostridium</taxon>
    </lineage>
</organism>
<dbReference type="InterPro" id="IPR046462">
    <property type="entry name" value="TerL_nuclease"/>
</dbReference>
<evidence type="ECO:0000313" key="1">
    <source>
        <dbReference type="EMBL" id="APH16874.1"/>
    </source>
</evidence>
<dbReference type="PANTHER" id="PTHR41287:SF1">
    <property type="entry name" value="PROTEIN YMFN"/>
    <property type="match status" value="1"/>
</dbReference>
<dbReference type="Pfam" id="PF03354">
    <property type="entry name" value="TerL_ATPase"/>
    <property type="match status" value="1"/>
</dbReference>